<evidence type="ECO:0000313" key="2">
    <source>
        <dbReference type="Proteomes" id="UP001501742"/>
    </source>
</evidence>
<protein>
    <recommendedName>
        <fullName evidence="3">PIN domain-containing protein</fullName>
    </recommendedName>
</protein>
<evidence type="ECO:0000313" key="1">
    <source>
        <dbReference type="EMBL" id="GAA1493717.1"/>
    </source>
</evidence>
<dbReference type="InterPro" id="IPR021799">
    <property type="entry name" value="PIN-like_prokaryotic"/>
</dbReference>
<reference evidence="2" key="1">
    <citation type="journal article" date="2019" name="Int. J. Syst. Evol. Microbiol.">
        <title>The Global Catalogue of Microorganisms (GCM) 10K type strain sequencing project: providing services to taxonomists for standard genome sequencing and annotation.</title>
        <authorList>
            <consortium name="The Broad Institute Genomics Platform"/>
            <consortium name="The Broad Institute Genome Sequencing Center for Infectious Disease"/>
            <person name="Wu L."/>
            <person name="Ma J."/>
        </authorList>
    </citation>
    <scope>NUCLEOTIDE SEQUENCE [LARGE SCALE GENOMIC DNA]</scope>
    <source>
        <strain evidence="2">JCM 12140</strain>
    </source>
</reference>
<dbReference type="Proteomes" id="UP001501742">
    <property type="component" value="Unassembled WGS sequence"/>
</dbReference>
<gene>
    <name evidence="1" type="ORF">GCM10009627_20630</name>
</gene>
<dbReference type="EMBL" id="BAAAJX010000010">
    <property type="protein sequence ID" value="GAA1493717.1"/>
    <property type="molecule type" value="Genomic_DNA"/>
</dbReference>
<proteinExistence type="predicted"/>
<dbReference type="Pfam" id="PF11848">
    <property type="entry name" value="DUF3368"/>
    <property type="match status" value="1"/>
</dbReference>
<comment type="caution">
    <text evidence="1">The sequence shown here is derived from an EMBL/GenBank/DDBJ whole genome shotgun (WGS) entry which is preliminary data.</text>
</comment>
<organism evidence="1 2">
    <name type="scientific">Curtobacterium herbarum</name>
    <dbReference type="NCBI Taxonomy" id="150122"/>
    <lineage>
        <taxon>Bacteria</taxon>
        <taxon>Bacillati</taxon>
        <taxon>Actinomycetota</taxon>
        <taxon>Actinomycetes</taxon>
        <taxon>Micrococcales</taxon>
        <taxon>Microbacteriaceae</taxon>
        <taxon>Curtobacterium</taxon>
    </lineage>
</organism>
<dbReference type="RefSeq" id="WP_204610214.1">
    <property type="nucleotide sequence ID" value="NZ_BAAAJX010000010.1"/>
</dbReference>
<accession>A0ABP4K4Q5</accession>
<evidence type="ECO:0008006" key="3">
    <source>
        <dbReference type="Google" id="ProtNLM"/>
    </source>
</evidence>
<sequence>MLINFALLDRMALLGYLANGCAAWTAAIERECRASADALDNDQLRGAAAIFGSPVRMRDPRTVREALTLLEQMREPLDPADKHRGEAETIALIAVEHAGSLFVTDDADARTRAQERGIRSVSTCQLLRLAIRVGALTAHDA</sequence>
<keyword evidence="2" id="KW-1185">Reference proteome</keyword>
<name>A0ABP4K4Q5_9MICO</name>